<name>A0A2X3IRP9_CLOPF</name>
<dbReference type="Proteomes" id="UP000250234">
    <property type="component" value="Unassembled WGS sequence"/>
</dbReference>
<accession>A0A2X3IRP9</accession>
<gene>
    <name evidence="1" type="ORF">NCTC8081_03218</name>
</gene>
<dbReference type="EMBL" id="UAWO01000006">
    <property type="protein sequence ID" value="SQC85425.1"/>
    <property type="molecule type" value="Genomic_DNA"/>
</dbReference>
<sequence length="51" mass="5748">MTLKDFMEAVTDYLSLSDGNQQFAAGLIRGLALAEQIEKDKQNKDKEQKIC</sequence>
<dbReference type="AlphaFoldDB" id="A0A2X3IRP9"/>
<dbReference type="RefSeq" id="WP_181465771.1">
    <property type="nucleotide sequence ID" value="NZ_CATNYA010000031.1"/>
</dbReference>
<reference evidence="1 2" key="1">
    <citation type="submission" date="2018-06" db="EMBL/GenBank/DDBJ databases">
        <authorList>
            <consortium name="Pathogen Informatics"/>
            <person name="Doyle S."/>
        </authorList>
    </citation>
    <scope>NUCLEOTIDE SEQUENCE [LARGE SCALE GENOMIC DNA]</scope>
    <source>
        <strain evidence="1 2">NCTC8081</strain>
    </source>
</reference>
<organism evidence="1 2">
    <name type="scientific">Clostridium perfringens</name>
    <dbReference type="NCBI Taxonomy" id="1502"/>
    <lineage>
        <taxon>Bacteria</taxon>
        <taxon>Bacillati</taxon>
        <taxon>Bacillota</taxon>
        <taxon>Clostridia</taxon>
        <taxon>Eubacteriales</taxon>
        <taxon>Clostridiaceae</taxon>
        <taxon>Clostridium</taxon>
    </lineage>
</organism>
<proteinExistence type="predicted"/>
<evidence type="ECO:0000313" key="1">
    <source>
        <dbReference type="EMBL" id="SQC85425.1"/>
    </source>
</evidence>
<protein>
    <submittedName>
        <fullName evidence="1">Uncharacterized protein</fullName>
    </submittedName>
</protein>
<evidence type="ECO:0000313" key="2">
    <source>
        <dbReference type="Proteomes" id="UP000250234"/>
    </source>
</evidence>